<feature type="transmembrane region" description="Helical" evidence="2">
    <location>
        <begin position="12"/>
        <end position="29"/>
    </location>
</feature>
<keyword evidence="4" id="KW-1185">Reference proteome</keyword>
<evidence type="ECO:0000313" key="3">
    <source>
        <dbReference type="EMBL" id="GBP50173.1"/>
    </source>
</evidence>
<dbReference type="AlphaFoldDB" id="A0A4C1WGG7"/>
<dbReference type="EMBL" id="BGZK01000559">
    <property type="protein sequence ID" value="GBP50173.1"/>
    <property type="molecule type" value="Genomic_DNA"/>
</dbReference>
<proteinExistence type="predicted"/>
<accession>A0A4C1WGG7</accession>
<keyword evidence="2" id="KW-0472">Membrane</keyword>
<feature type="region of interest" description="Disordered" evidence="1">
    <location>
        <begin position="34"/>
        <end position="54"/>
    </location>
</feature>
<evidence type="ECO:0000256" key="2">
    <source>
        <dbReference type="SAM" id="Phobius"/>
    </source>
</evidence>
<keyword evidence="2" id="KW-0812">Transmembrane</keyword>
<name>A0A4C1WGG7_EUMVA</name>
<gene>
    <name evidence="3" type="ORF">EVAR_42854_1</name>
</gene>
<organism evidence="3 4">
    <name type="scientific">Eumeta variegata</name>
    <name type="common">Bagworm moth</name>
    <name type="synonym">Eumeta japonica</name>
    <dbReference type="NCBI Taxonomy" id="151549"/>
    <lineage>
        <taxon>Eukaryota</taxon>
        <taxon>Metazoa</taxon>
        <taxon>Ecdysozoa</taxon>
        <taxon>Arthropoda</taxon>
        <taxon>Hexapoda</taxon>
        <taxon>Insecta</taxon>
        <taxon>Pterygota</taxon>
        <taxon>Neoptera</taxon>
        <taxon>Endopterygota</taxon>
        <taxon>Lepidoptera</taxon>
        <taxon>Glossata</taxon>
        <taxon>Ditrysia</taxon>
        <taxon>Tineoidea</taxon>
        <taxon>Psychidae</taxon>
        <taxon>Oiketicinae</taxon>
        <taxon>Eumeta</taxon>
    </lineage>
</organism>
<protein>
    <submittedName>
        <fullName evidence="3">Uncharacterized protein</fullName>
    </submittedName>
</protein>
<evidence type="ECO:0000256" key="1">
    <source>
        <dbReference type="SAM" id="MobiDB-lite"/>
    </source>
</evidence>
<dbReference type="Proteomes" id="UP000299102">
    <property type="component" value="Unassembled WGS sequence"/>
</dbReference>
<evidence type="ECO:0000313" key="4">
    <source>
        <dbReference type="Proteomes" id="UP000299102"/>
    </source>
</evidence>
<reference evidence="3 4" key="1">
    <citation type="journal article" date="2019" name="Commun. Biol.">
        <title>The bagworm genome reveals a unique fibroin gene that provides high tensile strength.</title>
        <authorList>
            <person name="Kono N."/>
            <person name="Nakamura H."/>
            <person name="Ohtoshi R."/>
            <person name="Tomita M."/>
            <person name="Numata K."/>
            <person name="Arakawa K."/>
        </authorList>
    </citation>
    <scope>NUCLEOTIDE SEQUENCE [LARGE SCALE GENOMIC DNA]</scope>
</reference>
<comment type="caution">
    <text evidence="3">The sequence shown here is derived from an EMBL/GenBank/DDBJ whole genome shotgun (WGS) entry which is preliminary data.</text>
</comment>
<sequence length="120" mass="13197">MKFCLCITDASPLRLGIIISIFAYLFIRITRNTGPSTAPAPADPRNSFESQKRPRNIFIEGPICLQMDGKCTGPNSIRGVVCEMYSIDPPDRRLRAPLAPRAPPDALSKDATVLLILRKG</sequence>
<keyword evidence="2" id="KW-1133">Transmembrane helix</keyword>